<comment type="caution">
    <text evidence="1">The sequence shown here is derived from an EMBL/GenBank/DDBJ whole genome shotgun (WGS) entry which is preliminary data.</text>
</comment>
<reference evidence="1 2" key="1">
    <citation type="submission" date="2013-02" db="EMBL/GenBank/DDBJ databases">
        <authorList>
            <person name="Genoscope - CEA"/>
        </authorList>
    </citation>
    <scope>NUCLEOTIDE SEQUENCE [LARGE SCALE GENOMIC DNA]</scope>
    <source>
        <strain evidence="1 2">STM 2683</strain>
    </source>
</reference>
<keyword evidence="2" id="KW-1185">Reference proteome</keyword>
<protein>
    <submittedName>
        <fullName evidence="1">Uncharacterized protein</fullName>
    </submittedName>
</protein>
<evidence type="ECO:0000313" key="1">
    <source>
        <dbReference type="EMBL" id="CCV06884.1"/>
    </source>
</evidence>
<dbReference type="AlphaFoldDB" id="M5EQ72"/>
<dbReference type="Proteomes" id="UP000012062">
    <property type="component" value="Unassembled WGS sequence"/>
</dbReference>
<dbReference type="EMBL" id="CAUM01000110">
    <property type="protein sequence ID" value="CCV06884.1"/>
    <property type="molecule type" value="Genomic_DNA"/>
</dbReference>
<gene>
    <name evidence="1" type="ORF">MESS2_430003</name>
</gene>
<evidence type="ECO:0000313" key="2">
    <source>
        <dbReference type="Proteomes" id="UP000012062"/>
    </source>
</evidence>
<accession>M5EQ72</accession>
<name>M5EQ72_9HYPH</name>
<proteinExistence type="predicted"/>
<organism evidence="1 2">
    <name type="scientific">Mesorhizobium metallidurans STM 2683</name>
    <dbReference type="NCBI Taxonomy" id="1297569"/>
    <lineage>
        <taxon>Bacteria</taxon>
        <taxon>Pseudomonadati</taxon>
        <taxon>Pseudomonadota</taxon>
        <taxon>Alphaproteobacteria</taxon>
        <taxon>Hyphomicrobiales</taxon>
        <taxon>Phyllobacteriaceae</taxon>
        <taxon>Mesorhizobium</taxon>
    </lineage>
</organism>
<sequence length="59" mass="6586">MEKAKLAVSAETEIRTSRRLSGGPRVKVGGIEELRELFKRRRVGSHMSGFVSVEGFPVR</sequence>